<feature type="compositionally biased region" description="Basic and acidic residues" evidence="2">
    <location>
        <begin position="471"/>
        <end position="480"/>
    </location>
</feature>
<feature type="coiled-coil region" evidence="1">
    <location>
        <begin position="269"/>
        <end position="344"/>
    </location>
</feature>
<evidence type="ECO:0000256" key="1">
    <source>
        <dbReference type="SAM" id="Coils"/>
    </source>
</evidence>
<keyword evidence="3" id="KW-0812">Transmembrane</keyword>
<gene>
    <name evidence="4" type="ORF">LNTAR_04986</name>
</gene>
<sequence length="513" mass="57822">MNEINSFLDRVKARLLKARFVALLGPFCLILSLICLIIASSFYLQGHRVETSLLLYPIVLAVLGYLIGIFTKAPTKADAAKFADAFFKLKNSLISHLDFHQRPESDETQKQFYDLQLKQTSDLCQQQKVAQIPIVLPKKSLGLAILFTLATLVLCSFDDSDEVKNQRALAQATLKTSTENKKELEKTIDELEEKMTEEERELFKSSKIKQVLKNIEASENKVDALRQYAKLEKEISSMSDKMNLKHDKKLLDEISRELEKNRATNKMGKMLAQKQYKDAAKELKDKMKKLQEALKDASQKQASQEAQDLANEMKNLSQKMKNAAENLKANNSQMKQDISKMAKLSKKLCNNICKNPSQCKMGEAKECSGEMKDAVYQLCDKLNENETKNLFLSKLDKMQQALAMSQAKINGMSKFQSLAQGAGVGTGSQESKNTELKKIDAAYDTQLKGQQGEGSSLTQIEQASSGAGVSRSREGSNRQIEYKRQMESFIEQENVPEAMKSGVKEYFKKIHKE</sequence>
<feature type="compositionally biased region" description="Polar residues" evidence="2">
    <location>
        <begin position="450"/>
        <end position="467"/>
    </location>
</feature>
<dbReference type="Proteomes" id="UP000004947">
    <property type="component" value="Unassembled WGS sequence"/>
</dbReference>
<keyword evidence="3" id="KW-1133">Transmembrane helix</keyword>
<keyword evidence="3" id="KW-0472">Membrane</keyword>
<feature type="region of interest" description="Disordered" evidence="2">
    <location>
        <begin position="450"/>
        <end position="480"/>
    </location>
</feature>
<evidence type="ECO:0000256" key="2">
    <source>
        <dbReference type="SAM" id="MobiDB-lite"/>
    </source>
</evidence>
<dbReference type="RefSeq" id="WP_007278744.1">
    <property type="nucleotide sequence ID" value="NZ_ABCK01000009.1"/>
</dbReference>
<reference evidence="4 5" key="1">
    <citation type="journal article" date="2010" name="J. Bacteriol.">
        <title>Genome sequence of Lentisphaera araneosa HTCC2155T, the type species of the order Lentisphaerales in the phylum Lentisphaerae.</title>
        <authorList>
            <person name="Thrash J.C."/>
            <person name="Cho J.C."/>
            <person name="Vergin K.L."/>
            <person name="Morris R.M."/>
            <person name="Giovannoni S.J."/>
        </authorList>
    </citation>
    <scope>NUCLEOTIDE SEQUENCE [LARGE SCALE GENOMIC DNA]</scope>
    <source>
        <strain evidence="4 5">HTCC2155</strain>
    </source>
</reference>
<accession>A6DLI4</accession>
<protein>
    <submittedName>
        <fullName evidence="4">Uncharacterized protein</fullName>
    </submittedName>
</protein>
<dbReference type="eggNOG" id="COG0497">
    <property type="taxonomic scope" value="Bacteria"/>
</dbReference>
<organism evidence="4 5">
    <name type="scientific">Lentisphaera araneosa HTCC2155</name>
    <dbReference type="NCBI Taxonomy" id="313628"/>
    <lineage>
        <taxon>Bacteria</taxon>
        <taxon>Pseudomonadati</taxon>
        <taxon>Lentisphaerota</taxon>
        <taxon>Lentisphaeria</taxon>
        <taxon>Lentisphaerales</taxon>
        <taxon>Lentisphaeraceae</taxon>
        <taxon>Lentisphaera</taxon>
    </lineage>
</organism>
<comment type="caution">
    <text evidence="4">The sequence shown here is derived from an EMBL/GenBank/DDBJ whole genome shotgun (WGS) entry which is preliminary data.</text>
</comment>
<evidence type="ECO:0000313" key="5">
    <source>
        <dbReference type="Proteomes" id="UP000004947"/>
    </source>
</evidence>
<evidence type="ECO:0000256" key="3">
    <source>
        <dbReference type="SAM" id="Phobius"/>
    </source>
</evidence>
<proteinExistence type="predicted"/>
<name>A6DLI4_9BACT</name>
<feature type="transmembrane region" description="Helical" evidence="3">
    <location>
        <begin position="54"/>
        <end position="71"/>
    </location>
</feature>
<keyword evidence="1" id="KW-0175">Coiled coil</keyword>
<evidence type="ECO:0000313" key="4">
    <source>
        <dbReference type="EMBL" id="EDM27439.1"/>
    </source>
</evidence>
<dbReference type="AlphaFoldDB" id="A6DLI4"/>
<keyword evidence="5" id="KW-1185">Reference proteome</keyword>
<dbReference type="EMBL" id="ABCK01000009">
    <property type="protein sequence ID" value="EDM27439.1"/>
    <property type="molecule type" value="Genomic_DNA"/>
</dbReference>
<feature type="coiled-coil region" evidence="1">
    <location>
        <begin position="167"/>
        <end position="241"/>
    </location>
</feature>
<feature type="transmembrane region" description="Helical" evidence="3">
    <location>
        <begin position="20"/>
        <end position="42"/>
    </location>
</feature>
<dbReference type="OrthoDB" id="187216at2"/>
<dbReference type="STRING" id="313628.LNTAR_04986"/>